<dbReference type="SUPFAM" id="SSF89796">
    <property type="entry name" value="CoA-transferase family III (CaiB/BaiF)"/>
    <property type="match status" value="1"/>
</dbReference>
<dbReference type="InterPro" id="IPR050509">
    <property type="entry name" value="CoA-transferase_III"/>
</dbReference>
<dbReference type="Gene3D" id="3.30.1540.10">
    <property type="entry name" value="formyl-coa transferase, domain 3"/>
    <property type="match status" value="1"/>
</dbReference>
<feature type="compositionally biased region" description="Low complexity" evidence="1">
    <location>
        <begin position="368"/>
        <end position="377"/>
    </location>
</feature>
<keyword evidence="3" id="KW-1185">Reference proteome</keyword>
<feature type="region of interest" description="Disordered" evidence="1">
    <location>
        <begin position="368"/>
        <end position="395"/>
    </location>
</feature>
<comment type="caution">
    <text evidence="2">The sequence shown here is derived from an EMBL/GenBank/DDBJ whole genome shotgun (WGS) entry which is preliminary data.</text>
</comment>
<dbReference type="InterPro" id="IPR044855">
    <property type="entry name" value="CoA-Trfase_III_dom3_sf"/>
</dbReference>
<dbReference type="PANTHER" id="PTHR48228">
    <property type="entry name" value="SUCCINYL-COA--D-CITRAMALATE COA-TRANSFERASE"/>
    <property type="match status" value="1"/>
</dbReference>
<proteinExistence type="predicted"/>
<dbReference type="InterPro" id="IPR023606">
    <property type="entry name" value="CoA-Trfase_III_dom_1_sf"/>
</dbReference>
<protein>
    <submittedName>
        <fullName evidence="2">Crotonobetainyl-CoA:carnitine CoA-transferase CaiB-like acyl-CoA transferase</fullName>
    </submittedName>
</protein>
<dbReference type="EMBL" id="JACHJP010000018">
    <property type="protein sequence ID" value="MBB4920838.1"/>
    <property type="molecule type" value="Genomic_DNA"/>
</dbReference>
<name>A0A7W7QW34_9ACTN</name>
<evidence type="ECO:0000313" key="2">
    <source>
        <dbReference type="EMBL" id="MBB4920838.1"/>
    </source>
</evidence>
<dbReference type="AlphaFoldDB" id="A0A7W7QW34"/>
<evidence type="ECO:0000256" key="1">
    <source>
        <dbReference type="SAM" id="MobiDB-lite"/>
    </source>
</evidence>
<organism evidence="2 3">
    <name type="scientific">Streptosporangium saharense</name>
    <dbReference type="NCBI Taxonomy" id="1706840"/>
    <lineage>
        <taxon>Bacteria</taxon>
        <taxon>Bacillati</taxon>
        <taxon>Actinomycetota</taxon>
        <taxon>Actinomycetes</taxon>
        <taxon>Streptosporangiales</taxon>
        <taxon>Streptosporangiaceae</taxon>
        <taxon>Streptosporangium</taxon>
    </lineage>
</organism>
<sequence length="395" mass="41316">MTMTAASGRGPLDGTRIVTFAPLYQGPYATMLLADLGADVIVVERPGTGDPARAQGAMFDALNRGKRSVTLDLKRPEDQEAALRLAGTADVLFEAYRPGTMERFGLGYPRLSAFNPGLVYVSISGFGQAGPYRDRPGHDLMFQAVAGLLDGLCDRPETVIPPPDLEAGAVVGALYAALGALAGLLGRATTGRGTHVDMSTHEALLAILTLRLEPVLNGGPVETPGREPGYGIYRCADGLPLALGIGFEDHFWTTLCRATGLTGHAELRQAERLARSEELVADLAAALATRPRAHWQETFDRVGVPASPVHRLREALADPQVVARGTVGDLADGGGHYVRQPLRLSGYDTPAPAPAPHLGAHNALLSAQAPTPASASAGRALPPTTTIDPPGVTAS</sequence>
<dbReference type="InterPro" id="IPR003673">
    <property type="entry name" value="CoA-Trfase_fam_III"/>
</dbReference>
<keyword evidence="2" id="KW-0808">Transferase</keyword>
<accession>A0A7W7QW34</accession>
<reference evidence="2 3" key="1">
    <citation type="submission" date="2020-08" db="EMBL/GenBank/DDBJ databases">
        <title>Genomic Encyclopedia of Type Strains, Phase III (KMG-III): the genomes of soil and plant-associated and newly described type strains.</title>
        <authorList>
            <person name="Whitman W."/>
        </authorList>
    </citation>
    <scope>NUCLEOTIDE SEQUENCE [LARGE SCALE GENOMIC DNA]</scope>
    <source>
        <strain evidence="2 3">CECT 8840</strain>
    </source>
</reference>
<dbReference type="Gene3D" id="3.40.50.10540">
    <property type="entry name" value="Crotonobetainyl-coa:carnitine coa-transferase, domain 1"/>
    <property type="match status" value="1"/>
</dbReference>
<evidence type="ECO:0000313" key="3">
    <source>
        <dbReference type="Proteomes" id="UP000552644"/>
    </source>
</evidence>
<dbReference type="Pfam" id="PF02515">
    <property type="entry name" value="CoA_transf_3"/>
    <property type="match status" value="1"/>
</dbReference>
<gene>
    <name evidence="2" type="ORF">FHS44_007990</name>
</gene>
<dbReference type="Proteomes" id="UP000552644">
    <property type="component" value="Unassembled WGS sequence"/>
</dbReference>
<dbReference type="GO" id="GO:0016740">
    <property type="term" value="F:transferase activity"/>
    <property type="evidence" value="ECO:0007669"/>
    <property type="project" value="UniProtKB-KW"/>
</dbReference>
<dbReference type="PANTHER" id="PTHR48228:SF5">
    <property type="entry name" value="ALPHA-METHYLACYL-COA RACEMASE"/>
    <property type="match status" value="1"/>
</dbReference>